<dbReference type="Pfam" id="PF00702">
    <property type="entry name" value="Hydrolase"/>
    <property type="match status" value="1"/>
</dbReference>
<organism evidence="1 2">
    <name type="scientific">Reyranella aquatilis</name>
    <dbReference type="NCBI Taxonomy" id="2035356"/>
    <lineage>
        <taxon>Bacteria</taxon>
        <taxon>Pseudomonadati</taxon>
        <taxon>Pseudomonadota</taxon>
        <taxon>Alphaproteobacteria</taxon>
        <taxon>Hyphomicrobiales</taxon>
        <taxon>Reyranellaceae</taxon>
        <taxon>Reyranella</taxon>
    </lineage>
</organism>
<dbReference type="NCBIfam" id="TIGR01509">
    <property type="entry name" value="HAD-SF-IA-v3"/>
    <property type="match status" value="1"/>
</dbReference>
<evidence type="ECO:0000313" key="2">
    <source>
        <dbReference type="Proteomes" id="UP001198862"/>
    </source>
</evidence>
<keyword evidence="2" id="KW-1185">Reference proteome</keyword>
<accession>A0ABS8L3N4</accession>
<dbReference type="EMBL" id="JAJISD010000021">
    <property type="protein sequence ID" value="MCC8432958.1"/>
    <property type="molecule type" value="Genomic_DNA"/>
</dbReference>
<dbReference type="Proteomes" id="UP001198862">
    <property type="component" value="Unassembled WGS sequence"/>
</dbReference>
<reference evidence="1 2" key="1">
    <citation type="submission" date="2021-11" db="EMBL/GenBank/DDBJ databases">
        <authorList>
            <person name="Lee D.-H."/>
            <person name="Kim S.-B."/>
        </authorList>
    </citation>
    <scope>NUCLEOTIDE SEQUENCE [LARGE SCALE GENOMIC DNA]</scope>
    <source>
        <strain evidence="1 2">KCTC 52223</strain>
    </source>
</reference>
<dbReference type="InterPro" id="IPR036412">
    <property type="entry name" value="HAD-like_sf"/>
</dbReference>
<evidence type="ECO:0000313" key="1">
    <source>
        <dbReference type="EMBL" id="MCC8432958.1"/>
    </source>
</evidence>
<dbReference type="Gene3D" id="3.40.50.1000">
    <property type="entry name" value="HAD superfamily/HAD-like"/>
    <property type="match status" value="1"/>
</dbReference>
<dbReference type="InterPro" id="IPR006439">
    <property type="entry name" value="HAD-SF_hydro_IA"/>
</dbReference>
<dbReference type="PANTHER" id="PTHR43611">
    <property type="entry name" value="ALPHA-D-GLUCOSE 1-PHOSPHATE PHOSPHATASE"/>
    <property type="match status" value="1"/>
</dbReference>
<comment type="caution">
    <text evidence="1">The sequence shown here is derived from an EMBL/GenBank/DDBJ whole genome shotgun (WGS) entry which is preliminary data.</text>
</comment>
<protein>
    <submittedName>
        <fullName evidence="1">HAD family phosphatase</fullName>
    </submittedName>
</protein>
<proteinExistence type="predicted"/>
<dbReference type="PRINTS" id="PR00413">
    <property type="entry name" value="HADHALOGNASE"/>
</dbReference>
<dbReference type="SFLD" id="SFLDG01129">
    <property type="entry name" value="C1.5:_HAD__Beta-PGM__Phosphata"/>
    <property type="match status" value="1"/>
</dbReference>
<sequence length="213" mass="23615">MPPESALSRPSVVVFDMGGVLIDYNPRHLYRKLIPQEAEMEDFLANVTTREWHMRQDYDGDPGTATRELQARHPGKEALIGAYYERFDEMLDHSFAPMAALVERLGGAGVPLYLLSNAPGFLDAWLRGPARARHPFVRHFRDFVVSGHVGCWKPDAAIFELTCRRGGFAPQDAVFIDDVLANVEGARATGMAGIHHRSAEETAAELRALGFPA</sequence>
<dbReference type="RefSeq" id="WP_230554329.1">
    <property type="nucleotide sequence ID" value="NZ_JAJISD010000021.1"/>
</dbReference>
<dbReference type="CDD" id="cd02603">
    <property type="entry name" value="HAD_sEH-N_like"/>
    <property type="match status" value="1"/>
</dbReference>
<dbReference type="PANTHER" id="PTHR43611:SF3">
    <property type="entry name" value="FLAVIN MONONUCLEOTIDE HYDROLASE 1, CHLOROPLATIC"/>
    <property type="match status" value="1"/>
</dbReference>
<name>A0ABS8L3N4_9HYPH</name>
<dbReference type="SUPFAM" id="SSF56784">
    <property type="entry name" value="HAD-like"/>
    <property type="match status" value="1"/>
</dbReference>
<dbReference type="InterPro" id="IPR023214">
    <property type="entry name" value="HAD_sf"/>
</dbReference>
<dbReference type="SFLD" id="SFLDS00003">
    <property type="entry name" value="Haloacid_Dehalogenase"/>
    <property type="match status" value="1"/>
</dbReference>
<gene>
    <name evidence="1" type="ORF">LJ725_28650</name>
</gene>